<dbReference type="AlphaFoldDB" id="A0A2T4ATA5"/>
<organism evidence="1 2">
    <name type="scientific">Trichoderma harzianum CBS 226.95</name>
    <dbReference type="NCBI Taxonomy" id="983964"/>
    <lineage>
        <taxon>Eukaryota</taxon>
        <taxon>Fungi</taxon>
        <taxon>Dikarya</taxon>
        <taxon>Ascomycota</taxon>
        <taxon>Pezizomycotina</taxon>
        <taxon>Sordariomycetes</taxon>
        <taxon>Hypocreomycetidae</taxon>
        <taxon>Hypocreales</taxon>
        <taxon>Hypocreaceae</taxon>
        <taxon>Trichoderma</taxon>
    </lineage>
</organism>
<evidence type="ECO:0008006" key="3">
    <source>
        <dbReference type="Google" id="ProtNLM"/>
    </source>
</evidence>
<dbReference type="Proteomes" id="UP000241690">
    <property type="component" value="Unassembled WGS sequence"/>
</dbReference>
<name>A0A2T4ATA5_TRIHA</name>
<evidence type="ECO:0000313" key="1">
    <source>
        <dbReference type="EMBL" id="PTB60269.1"/>
    </source>
</evidence>
<dbReference type="PANTHER" id="PTHR35391">
    <property type="entry name" value="C2H2-TYPE DOMAIN-CONTAINING PROTEIN-RELATED"/>
    <property type="match status" value="1"/>
</dbReference>
<evidence type="ECO:0000313" key="2">
    <source>
        <dbReference type="Proteomes" id="UP000241690"/>
    </source>
</evidence>
<keyword evidence="2" id="KW-1185">Reference proteome</keyword>
<dbReference type="GeneID" id="36630133"/>
<feature type="non-terminal residue" evidence="1">
    <location>
        <position position="446"/>
    </location>
</feature>
<dbReference type="RefSeq" id="XP_024779946.1">
    <property type="nucleotide sequence ID" value="XM_024921550.1"/>
</dbReference>
<protein>
    <recommendedName>
        <fullName evidence="3">C2H2-type domain-containing protein</fullName>
    </recommendedName>
</protein>
<dbReference type="EMBL" id="KZ679675">
    <property type="protein sequence ID" value="PTB60269.1"/>
    <property type="molecule type" value="Genomic_DNA"/>
</dbReference>
<accession>A0A2T4ATA5</accession>
<dbReference type="PANTHER" id="PTHR35391:SF5">
    <property type="entry name" value="DUF6590 DOMAIN-CONTAINING PROTEIN"/>
    <property type="match status" value="1"/>
</dbReference>
<gene>
    <name evidence="1" type="ORF">M431DRAFT_59897</name>
</gene>
<sequence>MALENAIYNKAAECLEIFNDCIESMVSAPWPQDQLDRFNLWAAHGGIFGSYQKRTSMDWRLRERPELVDMILQLLALLHEYLSAICTLADPIAGRAIATVEDIGSQTQLPSSHVSKSASSSECSFGQAPETSSVVADPIDTMREKVEQALSELFRISAAIRSAGMSYRHTKAANFVEWQDGVNLTQKFREGVELLLRYKKPSPIDYMVKRLIETVSLRQRELAYSRRKRVGRSEKEAKEESFKSHTQHDAVQSTVYTATYVPTTVFSQTKPVKSLMIRPQWSTIDDSLTNLPLPPEVGEKLEFECPYCGIPLARAIFQGPAWSDAWISHMQTKHKVAEWKCVSSCQSNIRTFQTEAEFLIHTENEHKEDFTTEEMLELANIGRYEINRELGVDILLECPICTISFEDHEFLTVYSHIAEELAEYAWISLPESPHADTNVSQKASSK</sequence>
<reference evidence="1 2" key="1">
    <citation type="submission" date="2016-07" db="EMBL/GenBank/DDBJ databases">
        <title>Multiple horizontal gene transfer events from other fungi enriched the ability of initially mycotrophic Trichoderma (Ascomycota) to feed on dead plant biomass.</title>
        <authorList>
            <consortium name="DOE Joint Genome Institute"/>
            <person name="Aerts A."/>
            <person name="Atanasova L."/>
            <person name="Chenthamara K."/>
            <person name="Zhang J."/>
            <person name="Grujic M."/>
            <person name="Henrissat B."/>
            <person name="Kuo A."/>
            <person name="Salamov A."/>
            <person name="Lipzen A."/>
            <person name="Labutti K."/>
            <person name="Barry K."/>
            <person name="Miao Y."/>
            <person name="Rahimi M.J."/>
            <person name="Shen Q."/>
            <person name="Grigoriev I.V."/>
            <person name="Kubicek C.P."/>
            <person name="Druzhinina I.S."/>
        </authorList>
    </citation>
    <scope>NUCLEOTIDE SEQUENCE [LARGE SCALE GENOMIC DNA]</scope>
    <source>
        <strain evidence="1 2">CBS 226.95</strain>
    </source>
</reference>
<dbReference type="STRING" id="983964.A0A2T4ATA5"/>
<proteinExistence type="predicted"/>